<dbReference type="EMBL" id="CAJFCV020000003">
    <property type="protein sequence ID" value="CAG9110265.1"/>
    <property type="molecule type" value="Genomic_DNA"/>
</dbReference>
<dbReference type="EMBL" id="CAJFDI010000003">
    <property type="protein sequence ID" value="CAD5222439.1"/>
    <property type="molecule type" value="Genomic_DNA"/>
</dbReference>
<evidence type="ECO:0000313" key="2">
    <source>
        <dbReference type="Proteomes" id="UP000659654"/>
    </source>
</evidence>
<dbReference type="Proteomes" id="UP000659654">
    <property type="component" value="Unassembled WGS sequence"/>
</dbReference>
<organism evidence="1 2">
    <name type="scientific">Bursaphelenchus xylophilus</name>
    <name type="common">Pinewood nematode worm</name>
    <name type="synonym">Aphelenchoides xylophilus</name>
    <dbReference type="NCBI Taxonomy" id="6326"/>
    <lineage>
        <taxon>Eukaryota</taxon>
        <taxon>Metazoa</taxon>
        <taxon>Ecdysozoa</taxon>
        <taxon>Nematoda</taxon>
        <taxon>Chromadorea</taxon>
        <taxon>Rhabditida</taxon>
        <taxon>Tylenchina</taxon>
        <taxon>Tylenchomorpha</taxon>
        <taxon>Aphelenchoidea</taxon>
        <taxon>Aphelenchoididae</taxon>
        <taxon>Bursaphelenchus</taxon>
    </lineage>
</organism>
<keyword evidence="2" id="KW-1185">Reference proteome</keyword>
<dbReference type="AlphaFoldDB" id="A0A7I8WH33"/>
<accession>A0A7I8WH33</accession>
<sequence length="71" mass="8121">MIVLTRQQPSASVIKSTEFCLMAGELEQLPKDKLLGPGMLFVDDTHVNQCHKNDYHNAYYSRFDSLSPDYL</sequence>
<gene>
    <name evidence="1" type="ORF">BXYJ_LOCUS7407</name>
</gene>
<comment type="caution">
    <text evidence="1">The sequence shown here is derived from an EMBL/GenBank/DDBJ whole genome shotgun (WGS) entry which is preliminary data.</text>
</comment>
<dbReference type="Proteomes" id="UP000582659">
    <property type="component" value="Unassembled WGS sequence"/>
</dbReference>
<evidence type="ECO:0000313" key="1">
    <source>
        <dbReference type="EMBL" id="CAD5222439.1"/>
    </source>
</evidence>
<proteinExistence type="predicted"/>
<reference evidence="1" key="1">
    <citation type="submission" date="2020-09" db="EMBL/GenBank/DDBJ databases">
        <authorList>
            <person name="Kikuchi T."/>
        </authorList>
    </citation>
    <scope>NUCLEOTIDE SEQUENCE</scope>
    <source>
        <strain evidence="1">Ka4C1</strain>
    </source>
</reference>
<name>A0A7I8WH33_BURXY</name>
<protein>
    <submittedName>
        <fullName evidence="1">(pine wood nematode) hypothetical protein</fullName>
    </submittedName>
</protein>